<comment type="caution">
    <text evidence="1">The sequence shown here is derived from an EMBL/GenBank/DDBJ whole genome shotgun (WGS) entry which is preliminary data.</text>
</comment>
<dbReference type="EMBL" id="JANRMI010000002">
    <property type="protein sequence ID" value="MDG0815944.1"/>
    <property type="molecule type" value="Genomic_DNA"/>
</dbReference>
<protein>
    <submittedName>
        <fullName evidence="1">Uncharacterized protein</fullName>
    </submittedName>
</protein>
<reference evidence="1" key="1">
    <citation type="submission" date="2022-08" db="EMBL/GenBank/DDBJ databases">
        <title>Novel Bdellovibrio Species Isolated from Svalbard: Designation Bdellovibrio svalbardensis.</title>
        <authorList>
            <person name="Mitchell R.J."/>
            <person name="Choi S.Y."/>
        </authorList>
    </citation>
    <scope>NUCLEOTIDE SEQUENCE</scope>
    <source>
        <strain evidence="1">PAP01</strain>
    </source>
</reference>
<proteinExistence type="predicted"/>
<gene>
    <name evidence="1" type="ORF">NWE73_06200</name>
</gene>
<accession>A0ABT6DJ49</accession>
<name>A0ABT6DJ49_9BACT</name>
<dbReference type="RefSeq" id="WP_277577423.1">
    <property type="nucleotide sequence ID" value="NZ_JANRMI010000002.1"/>
</dbReference>
<evidence type="ECO:0000313" key="2">
    <source>
        <dbReference type="Proteomes" id="UP001152321"/>
    </source>
</evidence>
<dbReference type="Proteomes" id="UP001152321">
    <property type="component" value="Unassembled WGS sequence"/>
</dbReference>
<evidence type="ECO:0000313" key="1">
    <source>
        <dbReference type="EMBL" id="MDG0815944.1"/>
    </source>
</evidence>
<organism evidence="1 2">
    <name type="scientific">Bdellovibrio svalbardensis</name>
    <dbReference type="NCBI Taxonomy" id="2972972"/>
    <lineage>
        <taxon>Bacteria</taxon>
        <taxon>Pseudomonadati</taxon>
        <taxon>Bdellovibrionota</taxon>
        <taxon>Bdellovibrionia</taxon>
        <taxon>Bdellovibrionales</taxon>
        <taxon>Pseudobdellovibrionaceae</taxon>
        <taxon>Bdellovibrio</taxon>
    </lineage>
</organism>
<keyword evidence="2" id="KW-1185">Reference proteome</keyword>
<sequence>MARNHFLNLYVIRVALNAHRAFIPFEMVIDRAGQAKDFYDVAREFLNNISTFHQDDEDETVIEAATANVDYLRTQRKIKGFLSAGSYGYEGKMINTANGVKSPIPAEHAPAFDHYFELFLPPGGERGVLALHAIGNRGCKTMFHNAFKDFLVAQYPHLKIDIRPLKLDFQEDAERFHNHFRVEKIKRRAYVPRRVEDRNAGGGRVEEQIIVETEVRIGRSIHNPLINFDNLIQAEDPSVPVARLFRRYVDGREIENSTFDVTIDMDGQKKTVRMGQEIKFDMSFDISADVNRDMRRRFSLAGMARIVNQYIEHAIGQVV</sequence>